<gene>
    <name evidence="7" type="ORF">EV146_102341</name>
</gene>
<evidence type="ECO:0000256" key="2">
    <source>
        <dbReference type="ARBA" id="ARBA00006966"/>
    </source>
</evidence>
<dbReference type="AlphaFoldDB" id="A0A4R2BJR8"/>
<dbReference type="PANTHER" id="PTHR48097">
    <property type="entry name" value="L-THREONINE ALDOLASE-RELATED"/>
    <property type="match status" value="1"/>
</dbReference>
<keyword evidence="3" id="KW-0663">Pyridoxal phosphate</keyword>
<name>A0A4R2BJR8_9BACI</name>
<evidence type="ECO:0000259" key="6">
    <source>
        <dbReference type="Pfam" id="PF01212"/>
    </source>
</evidence>
<dbReference type="NCBIfam" id="NF041359">
    <property type="entry name" value="GntG_guanitoxin"/>
    <property type="match status" value="1"/>
</dbReference>
<dbReference type="InterPro" id="IPR015422">
    <property type="entry name" value="PyrdxlP-dep_Trfase_small"/>
</dbReference>
<dbReference type="SUPFAM" id="SSF53383">
    <property type="entry name" value="PLP-dependent transferases"/>
    <property type="match status" value="1"/>
</dbReference>
<dbReference type="InterPro" id="IPR023603">
    <property type="entry name" value="Low_specificity_L-TA-like"/>
</dbReference>
<keyword evidence="8" id="KW-1185">Reference proteome</keyword>
<dbReference type="InterPro" id="IPR001597">
    <property type="entry name" value="ArAA_b-elim_lyase/Thr_aldolase"/>
</dbReference>
<comment type="caution">
    <text evidence="7">The sequence shown here is derived from an EMBL/GenBank/DDBJ whole genome shotgun (WGS) entry which is preliminary data.</text>
</comment>
<dbReference type="FunFam" id="3.40.640.10:FF:000030">
    <property type="entry name" value="Low-specificity L-threonine aldolase"/>
    <property type="match status" value="1"/>
</dbReference>
<evidence type="ECO:0000313" key="8">
    <source>
        <dbReference type="Proteomes" id="UP000295689"/>
    </source>
</evidence>
<comment type="similarity">
    <text evidence="2">Belongs to the threonine aldolase family.</text>
</comment>
<evidence type="ECO:0000313" key="7">
    <source>
        <dbReference type="EMBL" id="TCN27391.1"/>
    </source>
</evidence>
<dbReference type="GO" id="GO:0008732">
    <property type="term" value="F:L-allo-threonine aldolase activity"/>
    <property type="evidence" value="ECO:0007669"/>
    <property type="project" value="TreeGrafter"/>
</dbReference>
<dbReference type="Pfam" id="PF01212">
    <property type="entry name" value="Beta_elim_lyase"/>
    <property type="match status" value="1"/>
</dbReference>
<dbReference type="EMBL" id="SLVV01000002">
    <property type="protein sequence ID" value="TCN27391.1"/>
    <property type="molecule type" value="Genomic_DNA"/>
</dbReference>
<dbReference type="Gene3D" id="3.90.1150.10">
    <property type="entry name" value="Aspartate Aminotransferase, domain 1"/>
    <property type="match status" value="1"/>
</dbReference>
<dbReference type="InterPro" id="IPR015424">
    <property type="entry name" value="PyrdxlP-dep_Trfase"/>
</dbReference>
<dbReference type="Gene3D" id="3.40.640.10">
    <property type="entry name" value="Type I PLP-dependent aspartate aminotransferase-like (Major domain)"/>
    <property type="match status" value="1"/>
</dbReference>
<dbReference type="NCBIfam" id="NF007825">
    <property type="entry name" value="PRK10534.1"/>
    <property type="match status" value="1"/>
</dbReference>
<evidence type="ECO:0000256" key="4">
    <source>
        <dbReference type="ARBA" id="ARBA00023239"/>
    </source>
</evidence>
<dbReference type="PANTHER" id="PTHR48097:SF9">
    <property type="entry name" value="L-THREONINE ALDOLASE"/>
    <property type="match status" value="1"/>
</dbReference>
<feature type="domain" description="Aromatic amino acid beta-eliminating lyase/threonine aldolase" evidence="6">
    <location>
        <begin position="3"/>
        <end position="286"/>
    </location>
</feature>
<keyword evidence="4" id="KW-0456">Lyase</keyword>
<organism evidence="7 8">
    <name type="scientific">Mesobacillus foraminis</name>
    <dbReference type="NCBI Taxonomy" id="279826"/>
    <lineage>
        <taxon>Bacteria</taxon>
        <taxon>Bacillati</taxon>
        <taxon>Bacillota</taxon>
        <taxon>Bacilli</taxon>
        <taxon>Bacillales</taxon>
        <taxon>Bacillaceae</taxon>
        <taxon>Mesobacillus</taxon>
    </lineage>
</organism>
<dbReference type="PIRSF" id="PIRSF017617">
    <property type="entry name" value="Thr_aldolase"/>
    <property type="match status" value="1"/>
</dbReference>
<dbReference type="RefSeq" id="WP_132002194.1">
    <property type="nucleotide sequence ID" value="NZ_JABUHM010000001.1"/>
</dbReference>
<evidence type="ECO:0000256" key="1">
    <source>
        <dbReference type="ARBA" id="ARBA00001933"/>
    </source>
</evidence>
<dbReference type="GO" id="GO:0006545">
    <property type="term" value="P:glycine biosynthetic process"/>
    <property type="evidence" value="ECO:0007669"/>
    <property type="project" value="TreeGrafter"/>
</dbReference>
<sequence>MIDLRSDTVTKPTEEMRKAMYDAEVGDDVYQDDPTVRLLEETAADILGKESALFVTSGTQGNQIAVLTHCRPGQEIILEAESHIFYYESGATAALAGVQTRTIQGTRGAMDPAAVKEAIRGVDIHYPETGLICIENTHNRAGGAIVPSENMREIYEMAKSEGIPVHTDGARLFNTAVAAGADVKEFAQYSDTVQVCLSKGLCAPVGSIIAGSKEFIAIARKWRKRLGGGMRQAGVIAAPGLIALTKMKDRLAEDHANAKRLAEGIREISGLQVVNQVDTNILVADVSGLGVTSGEFVRHLKEQGILAGSAGSATVRFVTHFDVKENQIQNAVYSISQAARKAAGKITG</sequence>
<dbReference type="Proteomes" id="UP000295689">
    <property type="component" value="Unassembled WGS sequence"/>
</dbReference>
<comment type="cofactor">
    <cofactor evidence="1">
        <name>pyridoxal 5'-phosphate</name>
        <dbReference type="ChEBI" id="CHEBI:597326"/>
    </cofactor>
</comment>
<accession>A0A4R2BJR8</accession>
<proteinExistence type="inferred from homology"/>
<dbReference type="InterPro" id="IPR015421">
    <property type="entry name" value="PyrdxlP-dep_Trfase_major"/>
</dbReference>
<dbReference type="CDD" id="cd06502">
    <property type="entry name" value="TA_like"/>
    <property type="match status" value="1"/>
</dbReference>
<feature type="modified residue" description="N6-(pyridoxal phosphate)lysine" evidence="5">
    <location>
        <position position="199"/>
    </location>
</feature>
<protein>
    <submittedName>
        <fullName evidence="7">L-threonine aldolase</fullName>
    </submittedName>
</protein>
<dbReference type="FunFam" id="3.90.1150.10:FF:000041">
    <property type="entry name" value="Low-specificity L-threonine aldolase"/>
    <property type="match status" value="1"/>
</dbReference>
<dbReference type="GO" id="GO:0005829">
    <property type="term" value="C:cytosol"/>
    <property type="evidence" value="ECO:0007669"/>
    <property type="project" value="TreeGrafter"/>
</dbReference>
<reference evidence="7 8" key="1">
    <citation type="journal article" date="2015" name="Stand. Genomic Sci.">
        <title>Genomic Encyclopedia of Bacterial and Archaeal Type Strains, Phase III: the genomes of soil and plant-associated and newly described type strains.</title>
        <authorList>
            <person name="Whitman W.B."/>
            <person name="Woyke T."/>
            <person name="Klenk H.P."/>
            <person name="Zhou Y."/>
            <person name="Lilburn T.G."/>
            <person name="Beck B.J."/>
            <person name="De Vos P."/>
            <person name="Vandamme P."/>
            <person name="Eisen J.A."/>
            <person name="Garrity G."/>
            <person name="Hugenholtz P."/>
            <person name="Kyrpides N.C."/>
        </authorList>
    </citation>
    <scope>NUCLEOTIDE SEQUENCE [LARGE SCALE GENOMIC DNA]</scope>
    <source>
        <strain evidence="7 8">CV53</strain>
    </source>
</reference>
<dbReference type="GO" id="GO:0006567">
    <property type="term" value="P:L-threonine catabolic process"/>
    <property type="evidence" value="ECO:0007669"/>
    <property type="project" value="TreeGrafter"/>
</dbReference>
<evidence type="ECO:0000256" key="5">
    <source>
        <dbReference type="PIRSR" id="PIRSR017617-1"/>
    </source>
</evidence>
<evidence type="ECO:0000256" key="3">
    <source>
        <dbReference type="ARBA" id="ARBA00022898"/>
    </source>
</evidence>